<dbReference type="EMBL" id="JZWS03000044">
    <property type="protein sequence ID" value="MEW9492517.1"/>
    <property type="molecule type" value="Genomic_DNA"/>
</dbReference>
<gene>
    <name evidence="1" type="ORF">TQ35_0010020</name>
</gene>
<dbReference type="Proteomes" id="UP000053480">
    <property type="component" value="Unassembled WGS sequence"/>
</dbReference>
<evidence type="ECO:0000313" key="1">
    <source>
        <dbReference type="EMBL" id="MEW9492517.1"/>
    </source>
</evidence>
<reference evidence="1" key="1">
    <citation type="submission" date="2024-07" db="EMBL/GenBank/DDBJ databases">
        <title>Metagenome and Metagenome-Assembled Genomes of Archaea from a hot spring from the geothermal field of Los Azufres, Mexico.</title>
        <authorList>
            <person name="Marin-Paredes R."/>
            <person name="Martinez-Romero E."/>
            <person name="Servin-Garciduenas L.E."/>
        </authorList>
    </citation>
    <scope>NUCLEOTIDE SEQUENCE</scope>
    <source>
        <strain evidence="1">AZ1-454</strain>
    </source>
</reference>
<sequence length="315" mass="35027">MQRLSERQIIALILTTIIGAVVIGLGLLALSFLHVIPADYLLYMYAGVWIIGTILVTQLISSLIKRRASRLIGASNANNVAFVAQLLGYVIAFIGFFILIKVSITAALAAGGFAGLVLGLASQTVLSNVFGGIMLVFSRPYHVGDRITVSTWQYGLIAPTYPPKFFSNDFLIPGYTGQVIDITLLYTVIYTDEKVILKIPNSVMVQAAIFIHSAEEKRQVRTRYEVPKDLDPEVVIPRLKENIKKKVDVLLDEPSIKVLETTLNTYILGIDVVAKSIYEEPVRDAVLRETMKTIKEIQEEFQGKDVRENRKEIAK</sequence>
<organism evidence="1 2">
    <name type="scientific">Candidatus Aramenus sulfurataquae</name>
    <dbReference type="NCBI Taxonomy" id="1326980"/>
    <lineage>
        <taxon>Archaea</taxon>
        <taxon>Thermoproteota</taxon>
        <taxon>Thermoprotei</taxon>
        <taxon>Sulfolobales</taxon>
        <taxon>Sulfolobaceae</taxon>
        <taxon>Candidatus Aramenus</taxon>
    </lineage>
</organism>
<evidence type="ECO:0000313" key="2">
    <source>
        <dbReference type="Proteomes" id="UP000053480"/>
    </source>
</evidence>
<proteinExistence type="predicted"/>
<name>A0ACC6TRI1_9CREN</name>
<accession>A0ACC6TRI1</accession>
<protein>
    <submittedName>
        <fullName evidence="1">Mechanosensitive ion channel family protein</fullName>
    </submittedName>
</protein>
<comment type="caution">
    <text evidence="1">The sequence shown here is derived from an EMBL/GenBank/DDBJ whole genome shotgun (WGS) entry which is preliminary data.</text>
</comment>